<name>A0ABW4ZRQ5_9BACL</name>
<accession>A0ABW4ZRQ5</accession>
<reference evidence="2" key="1">
    <citation type="journal article" date="2019" name="Int. J. Syst. Evol. Microbiol.">
        <title>The Global Catalogue of Microorganisms (GCM) 10K type strain sequencing project: providing services to taxonomists for standard genome sequencing and annotation.</title>
        <authorList>
            <consortium name="The Broad Institute Genomics Platform"/>
            <consortium name="The Broad Institute Genome Sequencing Center for Infectious Disease"/>
            <person name="Wu L."/>
            <person name="Ma J."/>
        </authorList>
    </citation>
    <scope>NUCLEOTIDE SEQUENCE [LARGE SCALE GENOMIC DNA]</scope>
    <source>
        <strain evidence="2">CGMCC 1.13574</strain>
    </source>
</reference>
<dbReference type="EMBL" id="JBHUIO010000002">
    <property type="protein sequence ID" value="MFD2168617.1"/>
    <property type="molecule type" value="Genomic_DNA"/>
</dbReference>
<evidence type="ECO:0000313" key="2">
    <source>
        <dbReference type="Proteomes" id="UP001597343"/>
    </source>
</evidence>
<comment type="caution">
    <text evidence="1">The sequence shown here is derived from an EMBL/GenBank/DDBJ whole genome shotgun (WGS) entry which is preliminary data.</text>
</comment>
<evidence type="ECO:0000313" key="1">
    <source>
        <dbReference type="EMBL" id="MFD2168617.1"/>
    </source>
</evidence>
<protein>
    <submittedName>
        <fullName evidence="1">Uncharacterized protein</fullName>
    </submittedName>
</protein>
<proteinExistence type="predicted"/>
<keyword evidence="2" id="KW-1185">Reference proteome</keyword>
<dbReference type="Proteomes" id="UP001597343">
    <property type="component" value="Unassembled WGS sequence"/>
</dbReference>
<gene>
    <name evidence="1" type="ORF">ACFSOY_01110</name>
</gene>
<sequence length="66" mass="7600">MTTSTCRTVSTEEVKRFTEKMAQEVGLADLLQMELWATPNLRELTVPDSLSKMRNSQLRLRGETNR</sequence>
<organism evidence="1 2">
    <name type="scientific">Tumebacillus lipolyticus</name>
    <dbReference type="NCBI Taxonomy" id="1280370"/>
    <lineage>
        <taxon>Bacteria</taxon>
        <taxon>Bacillati</taxon>
        <taxon>Bacillota</taxon>
        <taxon>Bacilli</taxon>
        <taxon>Bacillales</taxon>
        <taxon>Alicyclobacillaceae</taxon>
        <taxon>Tumebacillus</taxon>
    </lineage>
</organism>
<dbReference type="RefSeq" id="WP_386043494.1">
    <property type="nucleotide sequence ID" value="NZ_JBHUIO010000002.1"/>
</dbReference>